<proteinExistence type="predicted"/>
<dbReference type="Proteomes" id="UP000286063">
    <property type="component" value="Unassembled WGS sequence"/>
</dbReference>
<comment type="caution">
    <text evidence="4">The sequence shown here is derived from an EMBL/GenBank/DDBJ whole genome shotgun (WGS) entry which is preliminary data.</text>
</comment>
<dbReference type="PANTHER" id="PTHR33408:SF2">
    <property type="entry name" value="TRANSPOSASE DDE DOMAIN-CONTAINING PROTEIN"/>
    <property type="match status" value="1"/>
</dbReference>
<dbReference type="AlphaFoldDB" id="A0A413IKA5"/>
<evidence type="ECO:0000259" key="1">
    <source>
        <dbReference type="Pfam" id="PF05598"/>
    </source>
</evidence>
<reference evidence="5 6" key="1">
    <citation type="submission" date="2018-08" db="EMBL/GenBank/DDBJ databases">
        <title>A genome reference for cultivated species of the human gut microbiota.</title>
        <authorList>
            <person name="Zou Y."/>
            <person name="Xue W."/>
            <person name="Luo G."/>
        </authorList>
    </citation>
    <scope>NUCLEOTIDE SEQUENCE [LARGE SCALE GENOMIC DNA]</scope>
    <source>
        <strain evidence="3 5">AF14-49</strain>
        <strain evidence="4 6">OF02-7</strain>
    </source>
</reference>
<dbReference type="InterPro" id="IPR047629">
    <property type="entry name" value="IS1182_transpos"/>
</dbReference>
<dbReference type="InterPro" id="IPR025668">
    <property type="entry name" value="Tnp_DDE_dom"/>
</dbReference>
<evidence type="ECO:0000313" key="3">
    <source>
        <dbReference type="EMBL" id="RGV34492.1"/>
    </source>
</evidence>
<sequence length="516" mass="60415">MCLVIHPVRVLNSIVDRLDVSQVLASYKGGGNSCFHPRMMLKVLLYAYLNNIYSSRKIERQLQEHIHYMWLSGGARPDFRTINYFRGKRLKDSFDAIFTRVVELLHSEGFVSLEVQYIDGTKIESVANKYTFVWRGSIETYDTRLREKTRRILSEAEEVLEMESHETRPDEELSVEEFQARTSRIKEKMNSTDVPKKIKKAVEKTAKEYIPKMLEYERALDIMGKRNSYSKTDEDATFMRMKEDAMKNGQLKPGYNIQIATENQFITNYAVYHRPTDTLTLIPFLESFEKRYGRQSRVVVADSGYGSEQNYEYLFGPNLIPYVKYNMFHQEQKRKYKKNAFLVQNLFYNPKGNYYVCPMGQYLFFIREEKRKSDAGYISQVSIYRAAKCLGCPVRGLCNKAMGNRQIEVNHTLNRYKEKIRYMLNSEEWIFHRKKRPVEPEAVFADIKEAGKFRRFRLRGINGVGIEFGLKAIAHNIKKIAACRGKYGFGWDNLQKVISNYAKNPFLKHEGSLRVA</sequence>
<evidence type="ECO:0000313" key="4">
    <source>
        <dbReference type="EMBL" id="RGY14509.1"/>
    </source>
</evidence>
<dbReference type="InterPro" id="IPR008490">
    <property type="entry name" value="Transposase_InsH_N"/>
</dbReference>
<evidence type="ECO:0000259" key="2">
    <source>
        <dbReference type="Pfam" id="PF13751"/>
    </source>
</evidence>
<dbReference type="Pfam" id="PF13751">
    <property type="entry name" value="DDE_Tnp_1_6"/>
    <property type="match status" value="1"/>
</dbReference>
<organism evidence="4 6">
    <name type="scientific">Butyricimonas virosa</name>
    <dbReference type="NCBI Taxonomy" id="544645"/>
    <lineage>
        <taxon>Bacteria</taxon>
        <taxon>Pseudomonadati</taxon>
        <taxon>Bacteroidota</taxon>
        <taxon>Bacteroidia</taxon>
        <taxon>Bacteroidales</taxon>
        <taxon>Odoribacteraceae</taxon>
        <taxon>Butyricimonas</taxon>
    </lineage>
</organism>
<feature type="domain" description="Transposase DDE" evidence="2">
    <location>
        <begin position="356"/>
        <end position="480"/>
    </location>
</feature>
<gene>
    <name evidence="3" type="ORF">DWW18_07320</name>
    <name evidence="4" type="ORF">DXA50_14520</name>
</gene>
<evidence type="ECO:0000313" key="5">
    <source>
        <dbReference type="Proteomes" id="UP000283589"/>
    </source>
</evidence>
<name>A0A413IKA5_9BACT</name>
<evidence type="ECO:0000313" key="6">
    <source>
        <dbReference type="Proteomes" id="UP000286063"/>
    </source>
</evidence>
<accession>A0A413IKA5</accession>
<dbReference type="Pfam" id="PF05598">
    <property type="entry name" value="DUF772"/>
    <property type="match status" value="1"/>
</dbReference>
<dbReference type="STRING" id="1121130.GCA_000519105_00998"/>
<protein>
    <submittedName>
        <fullName evidence="4">IS1182 family transposase</fullName>
    </submittedName>
</protein>
<dbReference type="OrthoDB" id="1121830at2"/>
<dbReference type="EMBL" id="QSCR01000029">
    <property type="protein sequence ID" value="RGY14509.1"/>
    <property type="molecule type" value="Genomic_DNA"/>
</dbReference>
<dbReference type="NCBIfam" id="NF033551">
    <property type="entry name" value="transpos_IS1182"/>
    <property type="match status" value="1"/>
</dbReference>
<dbReference type="EMBL" id="QRZA01000007">
    <property type="protein sequence ID" value="RGV34492.1"/>
    <property type="molecule type" value="Genomic_DNA"/>
</dbReference>
<feature type="domain" description="Transposase InsH N-terminal" evidence="1">
    <location>
        <begin position="6"/>
        <end position="86"/>
    </location>
</feature>
<dbReference type="PANTHER" id="PTHR33408">
    <property type="entry name" value="TRANSPOSASE"/>
    <property type="match status" value="1"/>
</dbReference>
<dbReference type="Proteomes" id="UP000283589">
    <property type="component" value="Unassembled WGS sequence"/>
</dbReference>